<sequence length="137" mass="15015">MSRLAVGEQLPLLEEGPLTRTDFVRYQGASGDMNAIHHDDELARSHGFPGVFAVGMRQAGVLASYLADTFGPDCIREFSVRFEEQAWPGDIITYQVTVATRYSTVDSTFFELDLLATRQSGSPHLTGNAKVCMAANK</sequence>
<accession>A0ABZ1YWG5</accession>
<evidence type="ECO:0000256" key="1">
    <source>
        <dbReference type="ARBA" id="ARBA00005254"/>
    </source>
</evidence>
<comment type="similarity">
    <text evidence="1">Belongs to the enoyl-CoA hydratase/isomerase family.</text>
</comment>
<dbReference type="RefSeq" id="WP_329410465.1">
    <property type="nucleotide sequence ID" value="NZ_CP109441.1"/>
</dbReference>
<evidence type="ECO:0000259" key="2">
    <source>
        <dbReference type="Pfam" id="PF01575"/>
    </source>
</evidence>
<proteinExistence type="inferred from homology"/>
<dbReference type="EMBL" id="CP109441">
    <property type="protein sequence ID" value="WUV46600.1"/>
    <property type="molecule type" value="Genomic_DNA"/>
</dbReference>
<organism evidence="3 4">
    <name type="scientific">Nocardia vinacea</name>
    <dbReference type="NCBI Taxonomy" id="96468"/>
    <lineage>
        <taxon>Bacteria</taxon>
        <taxon>Bacillati</taxon>
        <taxon>Actinomycetota</taxon>
        <taxon>Actinomycetes</taxon>
        <taxon>Mycobacteriales</taxon>
        <taxon>Nocardiaceae</taxon>
        <taxon>Nocardia</taxon>
    </lineage>
</organism>
<dbReference type="InterPro" id="IPR029069">
    <property type="entry name" value="HotDog_dom_sf"/>
</dbReference>
<dbReference type="Pfam" id="PF01575">
    <property type="entry name" value="MaoC_dehydratas"/>
    <property type="match status" value="1"/>
</dbReference>
<protein>
    <submittedName>
        <fullName evidence="3">MaoC/PaaZ C-terminal domain-containing protein</fullName>
    </submittedName>
</protein>
<dbReference type="PANTHER" id="PTHR43841">
    <property type="entry name" value="3-HYDROXYACYL-THIOESTER DEHYDRATASE HTDX-RELATED"/>
    <property type="match status" value="1"/>
</dbReference>
<dbReference type="InterPro" id="IPR002539">
    <property type="entry name" value="MaoC-like_dom"/>
</dbReference>
<evidence type="ECO:0000313" key="3">
    <source>
        <dbReference type="EMBL" id="WUV46600.1"/>
    </source>
</evidence>
<feature type="domain" description="MaoC-like" evidence="2">
    <location>
        <begin position="13"/>
        <end position="98"/>
    </location>
</feature>
<dbReference type="PANTHER" id="PTHR43841:SF3">
    <property type="entry name" value="(3R)-HYDROXYACYL-ACP DEHYDRATASE SUBUNIT HADB"/>
    <property type="match status" value="1"/>
</dbReference>
<evidence type="ECO:0000313" key="4">
    <source>
        <dbReference type="Proteomes" id="UP001432062"/>
    </source>
</evidence>
<keyword evidence="4" id="KW-1185">Reference proteome</keyword>
<reference evidence="3" key="1">
    <citation type="submission" date="2022-10" db="EMBL/GenBank/DDBJ databases">
        <title>The complete genomes of actinobacterial strains from the NBC collection.</title>
        <authorList>
            <person name="Joergensen T.S."/>
            <person name="Alvarez Arevalo M."/>
            <person name="Sterndorff E.B."/>
            <person name="Faurdal D."/>
            <person name="Vuksanovic O."/>
            <person name="Mourched A.-S."/>
            <person name="Charusanti P."/>
            <person name="Shaw S."/>
            <person name="Blin K."/>
            <person name="Weber T."/>
        </authorList>
    </citation>
    <scope>NUCLEOTIDE SEQUENCE</scope>
    <source>
        <strain evidence="3">NBC_01482</strain>
    </source>
</reference>
<dbReference type="Proteomes" id="UP001432062">
    <property type="component" value="Chromosome"/>
</dbReference>
<dbReference type="SUPFAM" id="SSF54637">
    <property type="entry name" value="Thioesterase/thiol ester dehydrase-isomerase"/>
    <property type="match status" value="1"/>
</dbReference>
<name>A0ABZ1YWG5_9NOCA</name>
<dbReference type="Gene3D" id="3.10.129.10">
    <property type="entry name" value="Hotdog Thioesterase"/>
    <property type="match status" value="1"/>
</dbReference>
<gene>
    <name evidence="3" type="ORF">OG563_47515</name>
</gene>